<gene>
    <name evidence="2" type="ORF">J2T09_001375</name>
</gene>
<accession>A0ABT9PQY6</accession>
<sequence>MSFFNQPRLEPASLAIPAPTTSETAKTATESRTASQNGRWEEEARLAAAKAAELQMQVEALRDQVSDETRRRAQAEQTASQTATALERLQQAETATQNRPATAVAVSNPAQQTQDALSYAASSPTASAPAFATQASTPSVTDRAQPAGSGNDDSIALQRIIEDTASRSAALSDRRDEMEADATSSASNMRSATESRRVSDVESALEKATGLDGLSTSQRTGLKDELVAGACVTVSLEKVFGNPVPVVPLRNLVRDLDSDC</sequence>
<evidence type="ECO:0000313" key="2">
    <source>
        <dbReference type="EMBL" id="MDP9836630.1"/>
    </source>
</evidence>
<protein>
    <submittedName>
        <fullName evidence="2">Phage tail protein</fullName>
    </submittedName>
</protein>
<evidence type="ECO:0000256" key="1">
    <source>
        <dbReference type="SAM" id="MobiDB-lite"/>
    </source>
</evidence>
<feature type="region of interest" description="Disordered" evidence="1">
    <location>
        <begin position="1"/>
        <end position="47"/>
    </location>
</feature>
<feature type="compositionally biased region" description="Low complexity" evidence="1">
    <location>
        <begin position="129"/>
        <end position="139"/>
    </location>
</feature>
<dbReference type="RefSeq" id="WP_306832563.1">
    <property type="nucleotide sequence ID" value="NZ_JAUSRF010000004.1"/>
</dbReference>
<feature type="compositionally biased region" description="Polar residues" evidence="1">
    <location>
        <begin position="182"/>
        <end position="192"/>
    </location>
</feature>
<reference evidence="2 3" key="1">
    <citation type="submission" date="2023-07" db="EMBL/GenBank/DDBJ databases">
        <title>Sorghum-associated microbial communities from plants grown in Nebraska, USA.</title>
        <authorList>
            <person name="Schachtman D."/>
        </authorList>
    </citation>
    <scope>NUCLEOTIDE SEQUENCE [LARGE SCALE GENOMIC DNA]</scope>
    <source>
        <strain evidence="2 3">DS1307</strain>
    </source>
</reference>
<feature type="region of interest" description="Disordered" evidence="1">
    <location>
        <begin position="129"/>
        <end position="154"/>
    </location>
</feature>
<dbReference type="Proteomes" id="UP001241472">
    <property type="component" value="Unassembled WGS sequence"/>
</dbReference>
<feature type="region of interest" description="Disordered" evidence="1">
    <location>
        <begin position="167"/>
        <end position="206"/>
    </location>
</feature>
<comment type="caution">
    <text evidence="2">The sequence shown here is derived from an EMBL/GenBank/DDBJ whole genome shotgun (WGS) entry which is preliminary data.</text>
</comment>
<proteinExistence type="predicted"/>
<dbReference type="EMBL" id="JAUSRF010000004">
    <property type="protein sequence ID" value="MDP9836630.1"/>
    <property type="molecule type" value="Genomic_DNA"/>
</dbReference>
<keyword evidence="3" id="KW-1185">Reference proteome</keyword>
<evidence type="ECO:0000313" key="3">
    <source>
        <dbReference type="Proteomes" id="UP001241472"/>
    </source>
</evidence>
<name>A0ABT9PQY6_9HYPH</name>
<organism evidence="2 3">
    <name type="scientific">Neorhizobium huautlense</name>
    <dbReference type="NCBI Taxonomy" id="67774"/>
    <lineage>
        <taxon>Bacteria</taxon>
        <taxon>Pseudomonadati</taxon>
        <taxon>Pseudomonadota</taxon>
        <taxon>Alphaproteobacteria</taxon>
        <taxon>Hyphomicrobiales</taxon>
        <taxon>Rhizobiaceae</taxon>
        <taxon>Rhizobium/Agrobacterium group</taxon>
        <taxon>Neorhizobium</taxon>
    </lineage>
</organism>
<feature type="compositionally biased region" description="Low complexity" evidence="1">
    <location>
        <begin position="20"/>
        <end position="35"/>
    </location>
</feature>